<sequence length="205" mass="22447">MGWFSRSSSSVAPAESTLPGSGSVKESNAPGVTNAVESSSDIAPTTSTTDIPQQEPTATATGGTESAGTRRTLSLDDVLNAPVVEDAYVDFPEYHRFEDDPLERYKVSDAMSQLAACSSLGANVRNYYRHGKFRNCGDKYDHLKFCLSIKTKSDVVTKVMVQKWEADLKAKKATLPNSEDVWTKRTHLPVELVALSRQLPEETEQ</sequence>
<dbReference type="Pfam" id="PF11326">
    <property type="entry name" value="PANTS-like"/>
    <property type="match status" value="1"/>
</dbReference>
<dbReference type="OrthoDB" id="2017405at2759"/>
<feature type="region of interest" description="Disordered" evidence="1">
    <location>
        <begin position="1"/>
        <end position="70"/>
    </location>
</feature>
<accession>A0A9P6KEU4</accession>
<dbReference type="EMBL" id="JAABOA010000865">
    <property type="protein sequence ID" value="KAF9582939.1"/>
    <property type="molecule type" value="Genomic_DNA"/>
</dbReference>
<proteinExistence type="predicted"/>
<feature type="compositionally biased region" description="Low complexity" evidence="1">
    <location>
        <begin position="57"/>
        <end position="70"/>
    </location>
</feature>
<name>A0A9P6KEU4_9FUNG</name>
<feature type="compositionally biased region" description="Low complexity" evidence="1">
    <location>
        <begin position="1"/>
        <end position="10"/>
    </location>
</feature>
<comment type="caution">
    <text evidence="2">The sequence shown here is derived from an EMBL/GenBank/DDBJ whole genome shotgun (WGS) entry which is preliminary data.</text>
</comment>
<dbReference type="AlphaFoldDB" id="A0A9P6KEU4"/>
<evidence type="ECO:0000256" key="1">
    <source>
        <dbReference type="SAM" id="MobiDB-lite"/>
    </source>
</evidence>
<organism evidence="2 3">
    <name type="scientific">Lunasporangiospora selenospora</name>
    <dbReference type="NCBI Taxonomy" id="979761"/>
    <lineage>
        <taxon>Eukaryota</taxon>
        <taxon>Fungi</taxon>
        <taxon>Fungi incertae sedis</taxon>
        <taxon>Mucoromycota</taxon>
        <taxon>Mortierellomycotina</taxon>
        <taxon>Mortierellomycetes</taxon>
        <taxon>Mortierellales</taxon>
        <taxon>Mortierellaceae</taxon>
        <taxon>Lunasporangiospora</taxon>
    </lineage>
</organism>
<reference evidence="2" key="1">
    <citation type="journal article" date="2020" name="Fungal Divers.">
        <title>Resolving the Mortierellaceae phylogeny through synthesis of multi-gene phylogenetics and phylogenomics.</title>
        <authorList>
            <person name="Vandepol N."/>
            <person name="Liber J."/>
            <person name="Desiro A."/>
            <person name="Na H."/>
            <person name="Kennedy M."/>
            <person name="Barry K."/>
            <person name="Grigoriev I.V."/>
            <person name="Miller A.N."/>
            <person name="O'Donnell K."/>
            <person name="Stajich J.E."/>
            <person name="Bonito G."/>
        </authorList>
    </citation>
    <scope>NUCLEOTIDE SEQUENCE</scope>
    <source>
        <strain evidence="2">KOD1015</strain>
    </source>
</reference>
<protein>
    <submittedName>
        <fullName evidence="2">Uncharacterized protein</fullName>
    </submittedName>
</protein>
<keyword evidence="3" id="KW-1185">Reference proteome</keyword>
<dbReference type="PANTHER" id="PTHR28052:SF1">
    <property type="entry name" value="UPF0545 PROTEIN C22ORF39"/>
    <property type="match status" value="1"/>
</dbReference>
<dbReference type="PANTHER" id="PTHR28052">
    <property type="entry name" value="UPF0545 PROTEIN C22ORF39"/>
    <property type="match status" value="1"/>
</dbReference>
<evidence type="ECO:0000313" key="3">
    <source>
        <dbReference type="Proteomes" id="UP000780801"/>
    </source>
</evidence>
<dbReference type="InterPro" id="IPR021475">
    <property type="entry name" value="Pants/Emi1-like"/>
</dbReference>
<dbReference type="Proteomes" id="UP000780801">
    <property type="component" value="Unassembled WGS sequence"/>
</dbReference>
<feature type="compositionally biased region" description="Polar residues" evidence="1">
    <location>
        <begin position="35"/>
        <end position="56"/>
    </location>
</feature>
<gene>
    <name evidence="2" type="ORF">BGW38_010558</name>
</gene>
<evidence type="ECO:0000313" key="2">
    <source>
        <dbReference type="EMBL" id="KAF9582939.1"/>
    </source>
</evidence>